<keyword evidence="5 7" id="KW-0067">ATP-binding</keyword>
<keyword evidence="6 7" id="KW-0520">NAD</keyword>
<comment type="similarity">
    <text evidence="9">Belongs to the NAD synthetase family.</text>
</comment>
<dbReference type="Gene3D" id="1.10.10.1140">
    <property type="entry name" value="Glutamine-dependent NAD+ synthetase, C-terminal domain"/>
    <property type="match status" value="1"/>
</dbReference>
<feature type="active site" description="Nucleophile; for glutaminase activity" evidence="7">
    <location>
        <position position="172"/>
    </location>
</feature>
<keyword evidence="4 7" id="KW-0547">Nucleotide-binding</keyword>
<feature type="active site" description="Proton acceptor; for glutaminase activity" evidence="7">
    <location>
        <position position="46"/>
    </location>
</feature>
<proteinExistence type="inferred from homology"/>
<dbReference type="Proteomes" id="UP000578697">
    <property type="component" value="Unassembled WGS sequence"/>
</dbReference>
<dbReference type="CDD" id="cd07570">
    <property type="entry name" value="GAT_Gln-NAD-synth"/>
    <property type="match status" value="1"/>
</dbReference>
<dbReference type="CDD" id="cd00553">
    <property type="entry name" value="NAD_synthase"/>
    <property type="match status" value="1"/>
</dbReference>
<dbReference type="GO" id="GO:0008795">
    <property type="term" value="F:NAD+ synthase activity"/>
    <property type="evidence" value="ECO:0007669"/>
    <property type="project" value="UniProtKB-UniRule"/>
</dbReference>
<dbReference type="RefSeq" id="WP_184651504.1">
    <property type="nucleotide sequence ID" value="NZ_JACHFR010000001.1"/>
</dbReference>
<evidence type="ECO:0000313" key="12">
    <source>
        <dbReference type="EMBL" id="QOS40216.1"/>
    </source>
</evidence>
<dbReference type="Gene3D" id="3.60.110.10">
    <property type="entry name" value="Carbon-nitrogen hydrolase"/>
    <property type="match status" value="1"/>
</dbReference>
<dbReference type="InterPro" id="IPR022310">
    <property type="entry name" value="NAD/GMP_synthase"/>
</dbReference>
<dbReference type="Gene3D" id="3.40.50.620">
    <property type="entry name" value="HUPs"/>
    <property type="match status" value="1"/>
</dbReference>
<dbReference type="NCBIfam" id="NF002730">
    <property type="entry name" value="PRK02628.1"/>
    <property type="match status" value="1"/>
</dbReference>
<evidence type="ECO:0000313" key="13">
    <source>
        <dbReference type="Proteomes" id="UP000578697"/>
    </source>
</evidence>
<dbReference type="NCBIfam" id="TIGR00552">
    <property type="entry name" value="nadE"/>
    <property type="match status" value="1"/>
</dbReference>
<comment type="similarity">
    <text evidence="2 7 8">In the C-terminal section; belongs to the NAD synthetase family.</text>
</comment>
<dbReference type="SUPFAM" id="SSF56317">
    <property type="entry name" value="Carbon-nitrogen hydrolase"/>
    <property type="match status" value="1"/>
</dbReference>
<feature type="binding site" evidence="7">
    <location>
        <position position="478"/>
    </location>
    <ligand>
        <name>ATP</name>
        <dbReference type="ChEBI" id="CHEBI:30616"/>
    </ligand>
</feature>
<feature type="binding site" evidence="7">
    <location>
        <position position="205"/>
    </location>
    <ligand>
        <name>L-glutamine</name>
        <dbReference type="ChEBI" id="CHEBI:58359"/>
    </ligand>
</feature>
<feature type="binding site" evidence="7">
    <location>
        <position position="454"/>
    </location>
    <ligand>
        <name>deamido-NAD(+)</name>
        <dbReference type="ChEBI" id="CHEBI:58437"/>
        <note>ligand shared between two neighboring subunits</note>
    </ligand>
</feature>
<evidence type="ECO:0000256" key="5">
    <source>
        <dbReference type="ARBA" id="ARBA00022840"/>
    </source>
</evidence>
<name>A0A840SBI1_9SPIR</name>
<feature type="binding site" evidence="7">
    <location>
        <position position="483"/>
    </location>
    <ligand>
        <name>deamido-NAD(+)</name>
        <dbReference type="ChEBI" id="CHEBI:58437"/>
        <note>ligand shared between two neighboring subunits</note>
    </ligand>
</feature>
<dbReference type="PROSITE" id="PS50263">
    <property type="entry name" value="CN_HYDROLASE"/>
    <property type="match status" value="1"/>
</dbReference>
<dbReference type="GO" id="GO:0005737">
    <property type="term" value="C:cytoplasm"/>
    <property type="evidence" value="ECO:0007669"/>
    <property type="project" value="InterPro"/>
</dbReference>
<dbReference type="KEGG" id="trc:DYE49_07025"/>
<dbReference type="HAMAP" id="MF_02090">
    <property type="entry name" value="NadE_glutamine_dep"/>
    <property type="match status" value="1"/>
</dbReference>
<evidence type="ECO:0000256" key="3">
    <source>
        <dbReference type="ARBA" id="ARBA00022598"/>
    </source>
</evidence>
<evidence type="ECO:0000313" key="14">
    <source>
        <dbReference type="Proteomes" id="UP000593591"/>
    </source>
</evidence>
<comment type="function">
    <text evidence="7">Catalyzes the ATP-dependent amidation of deamido-NAD to form NAD. Uses L-glutamine as a nitrogen source.</text>
</comment>
<dbReference type="Proteomes" id="UP000593591">
    <property type="component" value="Chromosome"/>
</dbReference>
<protein>
    <recommendedName>
        <fullName evidence="7 8">Glutamine-dependent NAD(+) synthetase</fullName>
        <ecNumber evidence="7 8">6.3.5.1</ecNumber>
    </recommendedName>
    <alternativeName>
        <fullName evidence="7 8">NAD(+) synthase [glutamine-hydrolyzing]</fullName>
    </alternativeName>
</protein>
<dbReference type="InterPro" id="IPR014729">
    <property type="entry name" value="Rossmann-like_a/b/a_fold"/>
</dbReference>
<feature type="binding site" evidence="7">
    <location>
        <position position="121"/>
    </location>
    <ligand>
        <name>L-glutamine</name>
        <dbReference type="ChEBI" id="CHEBI:58359"/>
    </ligand>
</feature>
<evidence type="ECO:0000256" key="6">
    <source>
        <dbReference type="ARBA" id="ARBA00023027"/>
    </source>
</evidence>
<dbReference type="PIRSF" id="PIRSF006630">
    <property type="entry name" value="NADS_GAT"/>
    <property type="match status" value="1"/>
</dbReference>
<reference evidence="11 13" key="2">
    <citation type="submission" date="2020-08" db="EMBL/GenBank/DDBJ databases">
        <title>Genomic Encyclopedia of Type Strains, Phase IV (KMG-IV): sequencing the most valuable type-strain genomes for metagenomic binning, comparative biology and taxonomic classification.</title>
        <authorList>
            <person name="Goeker M."/>
        </authorList>
    </citation>
    <scope>NUCLEOTIDE SEQUENCE [LARGE SCALE GENOMIC DNA]</scope>
    <source>
        <strain evidence="11 13">DSM 103679</strain>
    </source>
</reference>
<dbReference type="GO" id="GO:0003952">
    <property type="term" value="F:NAD+ synthase (glutamine-hydrolyzing) activity"/>
    <property type="evidence" value="ECO:0007669"/>
    <property type="project" value="UniProtKB-UniRule"/>
</dbReference>
<evidence type="ECO:0000256" key="1">
    <source>
        <dbReference type="ARBA" id="ARBA00005188"/>
    </source>
</evidence>
<dbReference type="UniPathway" id="UPA00253">
    <property type="reaction ID" value="UER00334"/>
</dbReference>
<dbReference type="PANTHER" id="PTHR23090:SF9">
    <property type="entry name" value="GLUTAMINE-DEPENDENT NAD(+) SYNTHETASE"/>
    <property type="match status" value="1"/>
</dbReference>
<evidence type="ECO:0000259" key="10">
    <source>
        <dbReference type="PROSITE" id="PS50263"/>
    </source>
</evidence>
<dbReference type="Pfam" id="PF00795">
    <property type="entry name" value="CN_hydrolase"/>
    <property type="match status" value="1"/>
</dbReference>
<dbReference type="GO" id="GO:0005524">
    <property type="term" value="F:ATP binding"/>
    <property type="evidence" value="ECO:0007669"/>
    <property type="project" value="UniProtKB-UniRule"/>
</dbReference>
<dbReference type="InterPro" id="IPR003010">
    <property type="entry name" value="C-N_Hydrolase"/>
</dbReference>
<keyword evidence="13" id="KW-1185">Reference proteome</keyword>
<feature type="binding site" evidence="7">
    <location>
        <position position="627"/>
    </location>
    <ligand>
        <name>deamido-NAD(+)</name>
        <dbReference type="ChEBI" id="CHEBI:58437"/>
        <note>ligand shared between two neighboring subunits</note>
    </ligand>
</feature>
<dbReference type="Pfam" id="PF02540">
    <property type="entry name" value="NAD_synthase"/>
    <property type="match status" value="1"/>
</dbReference>
<dbReference type="AlphaFoldDB" id="A0A840SBI1"/>
<gene>
    <name evidence="7" type="primary">nadE</name>
    <name evidence="12" type="ORF">DYE49_07025</name>
    <name evidence="11" type="ORF">HNP77_000414</name>
</gene>
<dbReference type="InterPro" id="IPR014445">
    <property type="entry name" value="Gln-dep_NAD_synthase"/>
</dbReference>
<dbReference type="GO" id="GO:0009435">
    <property type="term" value="P:NAD+ biosynthetic process"/>
    <property type="evidence" value="ECO:0007669"/>
    <property type="project" value="UniProtKB-UniRule"/>
</dbReference>
<dbReference type="EMBL" id="CP031517">
    <property type="protein sequence ID" value="QOS40216.1"/>
    <property type="molecule type" value="Genomic_DNA"/>
</dbReference>
<evidence type="ECO:0000256" key="7">
    <source>
        <dbReference type="HAMAP-Rule" id="MF_02090"/>
    </source>
</evidence>
<evidence type="ECO:0000256" key="8">
    <source>
        <dbReference type="PIRNR" id="PIRNR006630"/>
    </source>
</evidence>
<dbReference type="InterPro" id="IPR036526">
    <property type="entry name" value="C-N_Hydrolase_sf"/>
</dbReference>
<feature type="binding site" evidence="7">
    <location>
        <begin position="368"/>
        <end position="375"/>
    </location>
    <ligand>
        <name>ATP</name>
        <dbReference type="ChEBI" id="CHEBI:30616"/>
    </ligand>
</feature>
<evidence type="ECO:0000313" key="11">
    <source>
        <dbReference type="EMBL" id="MBB5218070.1"/>
    </source>
</evidence>
<keyword evidence="3 7" id="KW-0436">Ligase</keyword>
<comment type="pathway">
    <text evidence="1 7 8">Cofactor biosynthesis; NAD(+) biosynthesis; NAD(+) from deamido-NAD(+) (L-Gln route): step 1/1.</text>
</comment>
<dbReference type="GO" id="GO:0004359">
    <property type="term" value="F:glutaminase activity"/>
    <property type="evidence" value="ECO:0007669"/>
    <property type="project" value="InterPro"/>
</dbReference>
<evidence type="ECO:0000256" key="2">
    <source>
        <dbReference type="ARBA" id="ARBA00007145"/>
    </source>
</evidence>
<organism evidence="11 13">
    <name type="scientific">Treponema rectale</name>
    <dbReference type="NCBI Taxonomy" id="744512"/>
    <lineage>
        <taxon>Bacteria</taxon>
        <taxon>Pseudomonadati</taxon>
        <taxon>Spirochaetota</taxon>
        <taxon>Spirochaetia</taxon>
        <taxon>Spirochaetales</taxon>
        <taxon>Treponemataceae</taxon>
        <taxon>Treponema</taxon>
    </lineage>
</organism>
<reference evidence="12 14" key="1">
    <citation type="submission" date="2018-08" db="EMBL/GenBank/DDBJ databases">
        <title>The first complete genome of Treponema rectale (CHPAT), a commensal spirochete of the bovine rectum.</title>
        <authorList>
            <person name="Staton G.J."/>
            <person name="Clegg S.R."/>
            <person name="Carter S.D."/>
            <person name="Radford A.D."/>
            <person name="Darby A."/>
            <person name="Hall N."/>
            <person name="Birtles R.J."/>
            <person name="Evans N.J."/>
        </authorList>
    </citation>
    <scope>NUCLEOTIDE SEQUENCE [LARGE SCALE GENOMIC DNA]</scope>
    <source>
        <strain evidence="12 14">CHPA</strain>
    </source>
</reference>
<feature type="binding site" evidence="7">
    <location>
        <begin position="488"/>
        <end position="491"/>
    </location>
    <ligand>
        <name>deamido-NAD(+)</name>
        <dbReference type="ChEBI" id="CHEBI:58437"/>
        <note>ligand shared between two neighboring subunits</note>
    </ligand>
</feature>
<accession>A0A840SBI1</accession>
<sequence length="666" mass="74564">MKYGYLRCACAVPELKVADTEFNTQKILEIIEEAQNKNIRVLVFPELSVTGYTCGDLFLQTKLLESALNSIEKICDATRETDVLCAVGFPMRKDGALYNCAAFIYQGSLIAVIPKSYIPNYGEFYEKRWFTAYESDSVEYIDIGSFESIPFGTSILIQDENDSRIKIAAEICEDVWVPLSPSTKHALNGATVIANLSAGNEVAMKAEYRRSLVSMQSAKNICAYLYANAGHDESTTDMIFSGHSIIASNGSISAERAPFENDSTLIISDIDIEKLDNERCRTVTFADAARKEKSSSYVTLFVSLEDNTFSSDSSRMKNDRLYAVIPLHPFVPENQAERKIRSRSIIELQAEGLAKRLRHINAKSAVIGLSGGLDSTLALLVTARAFDKCGIERKNITCITMPCFGTTDRTYKNACTLAEKTGAELKEIDIKDSVLLHFDQIGQDKNKHDVTYENGQARMRTLILMNYANKTNGIVIGTGDLSELALGWCTYNGDHMSMYGVNSSIPKTLVRYLVSWFAEEAEEKHQQDLHDVLADILDTPVSPELIPPDADGKISQKTEELVGPYELHDFFLYHVLRYGFSPKKIFFLACQSLLGKKAEGTDIVYSEEIIKKWLINFYRRFFSQQFKRSCMPDGAKVGTVNLSPRGDWRMPSDAMATIWLKEAEEC</sequence>
<dbReference type="EC" id="6.3.5.1" evidence="7 8"/>
<feature type="active site" description="For glutaminase activity" evidence="7">
    <location>
        <position position="115"/>
    </location>
</feature>
<dbReference type="InterPro" id="IPR041856">
    <property type="entry name" value="NAD+_synth_C"/>
</dbReference>
<evidence type="ECO:0000256" key="4">
    <source>
        <dbReference type="ARBA" id="ARBA00022741"/>
    </source>
</evidence>
<dbReference type="EMBL" id="JACHFR010000001">
    <property type="protein sequence ID" value="MBB5218070.1"/>
    <property type="molecule type" value="Genomic_DNA"/>
</dbReference>
<dbReference type="PANTHER" id="PTHR23090">
    <property type="entry name" value="NH 3 /GLUTAMINE-DEPENDENT NAD + SYNTHETASE"/>
    <property type="match status" value="1"/>
</dbReference>
<comment type="caution">
    <text evidence="7">Lacks conserved residue(s) required for the propagation of feature annotation.</text>
</comment>
<evidence type="ECO:0000256" key="9">
    <source>
        <dbReference type="RuleBase" id="RU003811"/>
    </source>
</evidence>
<comment type="catalytic activity">
    <reaction evidence="7 8">
        <text>deamido-NAD(+) + L-glutamine + ATP + H2O = L-glutamate + AMP + diphosphate + NAD(+) + H(+)</text>
        <dbReference type="Rhea" id="RHEA:24384"/>
        <dbReference type="ChEBI" id="CHEBI:15377"/>
        <dbReference type="ChEBI" id="CHEBI:15378"/>
        <dbReference type="ChEBI" id="CHEBI:29985"/>
        <dbReference type="ChEBI" id="CHEBI:30616"/>
        <dbReference type="ChEBI" id="CHEBI:33019"/>
        <dbReference type="ChEBI" id="CHEBI:57540"/>
        <dbReference type="ChEBI" id="CHEBI:58359"/>
        <dbReference type="ChEBI" id="CHEBI:58437"/>
        <dbReference type="ChEBI" id="CHEBI:456215"/>
        <dbReference type="EC" id="6.3.5.1"/>
    </reaction>
</comment>
<dbReference type="SUPFAM" id="SSF52402">
    <property type="entry name" value="Adenine nucleotide alpha hydrolases-like"/>
    <property type="match status" value="1"/>
</dbReference>
<feature type="domain" description="CN hydrolase" evidence="10">
    <location>
        <begin position="6"/>
        <end position="272"/>
    </location>
</feature>
<dbReference type="InterPro" id="IPR003694">
    <property type="entry name" value="NAD_synthase"/>
</dbReference>